<reference evidence="1 2" key="1">
    <citation type="journal article" date="2011" name="BMC Genomics">
        <title>Genome-wide analysis of the role of GlnR in Streptomyces venezuelae provides new insights into global nitrogen regulation in actinomycetes.</title>
        <authorList>
            <person name="Pullan S.T."/>
            <person name="Bibb M.J."/>
            <person name="Merrick M."/>
        </authorList>
    </citation>
    <scope>NUCLEOTIDE SEQUENCE [LARGE SCALE GENOMIC DNA]</scope>
    <source>
        <strain evidence="1">ATCC 10712</strain>
    </source>
</reference>
<dbReference type="GeneID" id="51862651"/>
<name>F2RKX5_STRVP</name>
<evidence type="ECO:0000313" key="2">
    <source>
        <dbReference type="Proteomes" id="UP000006854"/>
    </source>
</evidence>
<dbReference type="OrthoDB" id="4312611at2"/>
<protein>
    <submittedName>
        <fullName evidence="1">Uncharacterized protein</fullName>
    </submittedName>
</protein>
<dbReference type="Proteomes" id="UP000006854">
    <property type="component" value="Chromosome"/>
</dbReference>
<dbReference type="STRING" id="953739.SVEN_2078"/>
<gene>
    <name evidence="1" type="ordered locus">SVEN_2078</name>
</gene>
<dbReference type="AlphaFoldDB" id="F2RKX5"/>
<dbReference type="RefSeq" id="WP_015033282.1">
    <property type="nucleotide sequence ID" value="NC_018750.1"/>
</dbReference>
<sequence>MSSHAKREALKAKGQRLADTFNAVHPVGTRVVAYPLTRPEDNTPSLFERLVTTTRTPAWSLGCGEPVVSVHGYAGGISLEHVDIDHDSPLGDGELLAHTLTVDNLTRFDNWLDKLGVFAKPYWEPVDGKLAVTGLRIGSNYADRVVARFGDMIIRRADGSFYVRQAVAS</sequence>
<dbReference type="eggNOG" id="ENOG5031WJ4">
    <property type="taxonomic scope" value="Bacteria"/>
</dbReference>
<dbReference type="EMBL" id="FR845719">
    <property type="protein sequence ID" value="CCA55364.1"/>
    <property type="molecule type" value="Genomic_DNA"/>
</dbReference>
<dbReference type="PATRIC" id="fig|953739.5.peg.4236"/>
<proteinExistence type="predicted"/>
<keyword evidence="2" id="KW-1185">Reference proteome</keyword>
<dbReference type="KEGG" id="sve:SVEN_2078"/>
<dbReference type="HOGENOM" id="CLU_1577681_0_0_11"/>
<accession>F2RKX5</accession>
<organism evidence="1 2">
    <name type="scientific">Streptomyces venezuelae (strain ATCC 10712 / CBS 650.69 / DSM 40230 / JCM 4526 / NBRC 13096 / PD 04745)</name>
    <dbReference type="NCBI Taxonomy" id="953739"/>
    <lineage>
        <taxon>Bacteria</taxon>
        <taxon>Bacillati</taxon>
        <taxon>Actinomycetota</taxon>
        <taxon>Actinomycetes</taxon>
        <taxon>Kitasatosporales</taxon>
        <taxon>Streptomycetaceae</taxon>
        <taxon>Streptomyces</taxon>
    </lineage>
</organism>
<evidence type="ECO:0000313" key="1">
    <source>
        <dbReference type="EMBL" id="CCA55364.1"/>
    </source>
</evidence>